<evidence type="ECO:0000256" key="6">
    <source>
        <dbReference type="ARBA" id="ARBA00022989"/>
    </source>
</evidence>
<comment type="function">
    <text evidence="9 12">Part of the Sec protein translocase complex. Interacts with the SecYEG preprotein conducting channel. SecDF uses the proton motive force (PMF) to complete protein translocation after the ATP-dependent function of SecA.</text>
</comment>
<keyword evidence="15" id="KW-1185">Reference proteome</keyword>
<feature type="transmembrane region" description="Helical" evidence="12">
    <location>
        <begin position="21"/>
        <end position="41"/>
    </location>
</feature>
<keyword evidence="7 12" id="KW-0811">Translocation</keyword>
<comment type="similarity">
    <text evidence="10">In the C-terminal section; belongs to the SecD/SecF family. SecF subfamily.</text>
</comment>
<keyword evidence="2 12" id="KW-0813">Transport</keyword>
<feature type="transmembrane region" description="Helical" evidence="12">
    <location>
        <begin position="297"/>
        <end position="318"/>
    </location>
</feature>
<dbReference type="EMBL" id="BMZH01000001">
    <property type="protein sequence ID" value="GHA82745.1"/>
    <property type="molecule type" value="Genomic_DNA"/>
</dbReference>
<comment type="similarity">
    <text evidence="11">In the N-terminal section; belongs to the SecD/SecF family. SecD subfamily.</text>
</comment>
<comment type="subunit">
    <text evidence="12">Forms a complex with SecD. Part of the essential Sec protein translocation apparatus which comprises SecA, SecYEG and auxiliary proteins SecDF-YajC and YidC.</text>
</comment>
<reference evidence="14" key="2">
    <citation type="submission" date="2020-09" db="EMBL/GenBank/DDBJ databases">
        <authorList>
            <person name="Sun Q."/>
            <person name="Kim S."/>
        </authorList>
    </citation>
    <scope>NUCLEOTIDE SEQUENCE</scope>
    <source>
        <strain evidence="14">KCTC 32513</strain>
    </source>
</reference>
<reference evidence="14" key="1">
    <citation type="journal article" date="2014" name="Int. J. Syst. Evol. Microbiol.">
        <title>Complete genome sequence of Corynebacterium casei LMG S-19264T (=DSM 44701T), isolated from a smear-ripened cheese.</title>
        <authorList>
            <consortium name="US DOE Joint Genome Institute (JGI-PGF)"/>
            <person name="Walter F."/>
            <person name="Albersmeier A."/>
            <person name="Kalinowski J."/>
            <person name="Ruckert C."/>
        </authorList>
    </citation>
    <scope>NUCLEOTIDE SEQUENCE</scope>
    <source>
        <strain evidence="14">KCTC 32513</strain>
    </source>
</reference>
<dbReference type="Pfam" id="PF02355">
    <property type="entry name" value="SecD_SecF_C"/>
    <property type="match status" value="1"/>
</dbReference>
<evidence type="ECO:0000256" key="2">
    <source>
        <dbReference type="ARBA" id="ARBA00022448"/>
    </source>
</evidence>
<dbReference type="HAMAP" id="MF_01464_B">
    <property type="entry name" value="SecF_B"/>
    <property type="match status" value="1"/>
</dbReference>
<dbReference type="GO" id="GO:0005886">
    <property type="term" value="C:plasma membrane"/>
    <property type="evidence" value="ECO:0007669"/>
    <property type="project" value="UniProtKB-SubCell"/>
</dbReference>
<feature type="transmembrane region" description="Helical" evidence="12">
    <location>
        <begin position="218"/>
        <end position="242"/>
    </location>
</feature>
<dbReference type="NCBIfam" id="TIGR00966">
    <property type="entry name" value="transloc_SecF"/>
    <property type="match status" value="1"/>
</dbReference>
<dbReference type="GO" id="GO:0015450">
    <property type="term" value="F:protein-transporting ATPase activity"/>
    <property type="evidence" value="ECO:0007669"/>
    <property type="project" value="InterPro"/>
</dbReference>
<keyword evidence="6 12" id="KW-1133">Transmembrane helix</keyword>
<evidence type="ECO:0000256" key="10">
    <source>
        <dbReference type="ARBA" id="ARBA00060856"/>
    </source>
</evidence>
<protein>
    <recommendedName>
        <fullName evidence="12">Protein-export membrane protein SecF</fullName>
    </recommendedName>
</protein>
<evidence type="ECO:0000256" key="5">
    <source>
        <dbReference type="ARBA" id="ARBA00022927"/>
    </source>
</evidence>
<dbReference type="GO" id="GO:0043952">
    <property type="term" value="P:protein transport by the Sec complex"/>
    <property type="evidence" value="ECO:0007669"/>
    <property type="project" value="UniProtKB-UniRule"/>
</dbReference>
<keyword evidence="5 12" id="KW-0653">Protein transport</keyword>
<dbReference type="InterPro" id="IPR048634">
    <property type="entry name" value="SecD_SecF_C"/>
</dbReference>
<dbReference type="GO" id="GO:0006605">
    <property type="term" value="P:protein targeting"/>
    <property type="evidence" value="ECO:0007669"/>
    <property type="project" value="UniProtKB-UniRule"/>
</dbReference>
<comment type="subcellular location">
    <subcellularLocation>
        <location evidence="1 12">Cell membrane</location>
        <topology evidence="1 12">Multi-pass membrane protein</topology>
    </subcellularLocation>
</comment>
<name>A0A8J3CPQ1_9PROT</name>
<dbReference type="Gene3D" id="1.20.1640.10">
    <property type="entry name" value="Multidrug efflux transporter AcrB transmembrane domain"/>
    <property type="match status" value="1"/>
</dbReference>
<dbReference type="PRINTS" id="PR01755">
    <property type="entry name" value="SECFTRNLCASE"/>
</dbReference>
<evidence type="ECO:0000256" key="8">
    <source>
        <dbReference type="ARBA" id="ARBA00023136"/>
    </source>
</evidence>
<proteinExistence type="inferred from homology"/>
<evidence type="ECO:0000259" key="13">
    <source>
        <dbReference type="Pfam" id="PF02355"/>
    </source>
</evidence>
<keyword evidence="3 12" id="KW-1003">Cell membrane</keyword>
<dbReference type="PANTHER" id="PTHR30081:SF8">
    <property type="entry name" value="PROTEIN TRANSLOCASE SUBUNIT SECF"/>
    <property type="match status" value="1"/>
</dbReference>
<dbReference type="InterPro" id="IPR022813">
    <property type="entry name" value="SecD/SecF_arch_bac"/>
</dbReference>
<dbReference type="InterPro" id="IPR005665">
    <property type="entry name" value="SecF_bac"/>
</dbReference>
<feature type="transmembrane region" description="Helical" evidence="12">
    <location>
        <begin position="270"/>
        <end position="291"/>
    </location>
</feature>
<dbReference type="InterPro" id="IPR022646">
    <property type="entry name" value="SecD/SecF_CS"/>
</dbReference>
<comment type="caution">
    <text evidence="12">Lacks conserved residue(s) required for the propagation of feature annotation.</text>
</comment>
<keyword evidence="8 12" id="KW-0472">Membrane</keyword>
<dbReference type="Pfam" id="PF07549">
    <property type="entry name" value="Sec_GG"/>
    <property type="match status" value="1"/>
</dbReference>
<feature type="transmembrane region" description="Helical" evidence="12">
    <location>
        <begin position="167"/>
        <end position="184"/>
    </location>
</feature>
<evidence type="ECO:0000256" key="4">
    <source>
        <dbReference type="ARBA" id="ARBA00022692"/>
    </source>
</evidence>
<comment type="caution">
    <text evidence="14">The sequence shown here is derived from an EMBL/GenBank/DDBJ whole genome shotgun (WGS) entry which is preliminary data.</text>
</comment>
<dbReference type="FunFam" id="1.20.1640.10:FF:000024">
    <property type="entry name" value="Multifunctional fusion protein"/>
    <property type="match status" value="1"/>
</dbReference>
<sequence>MRDISLVKFLPVEPRVPFVKLRIGAAVLSTIAVVFSLFLFLTNGLNYGIDFSGGVVTTVDFGQAPPSDVQGLVQEEFTGSTVQNISQPAGSAIMYDYLRISLPLQDEDLATEGETADADEIRQAQTDAQQIAQKELIDFLESRYETVRIDATETVSGKVSGELRRKGLLAVILALGFVLAYIWFRFEWQFGAGAVVALLHDVILTLGVFELFQIEFNLAIIAAILTIVGYSLNDTVIVYDRIRENLRKFKKMPLVDIINVSINDTLSRTILTSVTTLLALTALFILGGPGLRGFSFAMIWGVIVGTYSSIFVASPMLLMLNLKRGSRVDAPKDAESQTA</sequence>
<dbReference type="SUPFAM" id="SSF82866">
    <property type="entry name" value="Multidrug efflux transporter AcrB transmembrane domain"/>
    <property type="match status" value="1"/>
</dbReference>
<dbReference type="InterPro" id="IPR022645">
    <property type="entry name" value="SecD/SecF_bac"/>
</dbReference>
<accession>A0A8J3CPQ1</accession>
<dbReference type="RefSeq" id="WP_189494523.1">
    <property type="nucleotide sequence ID" value="NZ_BMZH01000001.1"/>
</dbReference>
<evidence type="ECO:0000256" key="7">
    <source>
        <dbReference type="ARBA" id="ARBA00023010"/>
    </source>
</evidence>
<feature type="domain" description="Protein export membrane protein SecD/SecF C-terminal" evidence="13">
    <location>
        <begin position="143"/>
        <end position="321"/>
    </location>
</feature>
<evidence type="ECO:0000313" key="15">
    <source>
        <dbReference type="Proteomes" id="UP000634004"/>
    </source>
</evidence>
<keyword evidence="4 12" id="KW-0812">Transmembrane</keyword>
<evidence type="ECO:0000256" key="11">
    <source>
        <dbReference type="ARBA" id="ARBA00061053"/>
    </source>
</evidence>
<evidence type="ECO:0000256" key="3">
    <source>
        <dbReference type="ARBA" id="ARBA00022475"/>
    </source>
</evidence>
<dbReference type="AlphaFoldDB" id="A0A8J3CPQ1"/>
<evidence type="ECO:0000256" key="1">
    <source>
        <dbReference type="ARBA" id="ARBA00004651"/>
    </source>
</evidence>
<evidence type="ECO:0000256" key="9">
    <source>
        <dbReference type="ARBA" id="ARBA00059018"/>
    </source>
</evidence>
<dbReference type="GO" id="GO:0065002">
    <property type="term" value="P:intracellular protein transmembrane transport"/>
    <property type="evidence" value="ECO:0007669"/>
    <property type="project" value="UniProtKB-UniRule"/>
</dbReference>
<dbReference type="PANTHER" id="PTHR30081">
    <property type="entry name" value="PROTEIN-EXPORT MEMBRANE PROTEIN SEC"/>
    <property type="match status" value="1"/>
</dbReference>
<organism evidence="14 15">
    <name type="scientific">Algimonas arctica</name>
    <dbReference type="NCBI Taxonomy" id="1479486"/>
    <lineage>
        <taxon>Bacteria</taxon>
        <taxon>Pseudomonadati</taxon>
        <taxon>Pseudomonadota</taxon>
        <taxon>Alphaproteobacteria</taxon>
        <taxon>Maricaulales</taxon>
        <taxon>Robiginitomaculaceae</taxon>
        <taxon>Algimonas</taxon>
    </lineage>
</organism>
<dbReference type="NCBIfam" id="TIGR00916">
    <property type="entry name" value="2A0604s01"/>
    <property type="match status" value="1"/>
</dbReference>
<dbReference type="Proteomes" id="UP000634004">
    <property type="component" value="Unassembled WGS sequence"/>
</dbReference>
<dbReference type="InterPro" id="IPR055344">
    <property type="entry name" value="SecD_SecF_C_bact"/>
</dbReference>
<evidence type="ECO:0000313" key="14">
    <source>
        <dbReference type="EMBL" id="GHA82745.1"/>
    </source>
</evidence>
<comment type="similarity">
    <text evidence="12">Belongs to the SecD/SecF family. SecF subfamily.</text>
</comment>
<evidence type="ECO:0000256" key="12">
    <source>
        <dbReference type="HAMAP-Rule" id="MF_01464"/>
    </source>
</evidence>
<gene>
    <name evidence="12" type="primary">secF</name>
    <name evidence="14" type="ORF">GCM10009069_02430</name>
</gene>